<dbReference type="AlphaFoldDB" id="A0A2R6X8Y1"/>
<evidence type="ECO:0000259" key="3">
    <source>
        <dbReference type="PROSITE" id="PS50287"/>
    </source>
</evidence>
<accession>A0A2R6X8Y1</accession>
<feature type="domain" description="SRCR" evidence="3">
    <location>
        <begin position="5"/>
        <end position="112"/>
    </location>
</feature>
<dbReference type="EMBL" id="KZ772701">
    <property type="protein sequence ID" value="PTQ42570.1"/>
    <property type="molecule type" value="Genomic_DNA"/>
</dbReference>
<evidence type="ECO:0000313" key="5">
    <source>
        <dbReference type="Proteomes" id="UP000244005"/>
    </source>
</evidence>
<keyword evidence="5" id="KW-1185">Reference proteome</keyword>
<dbReference type="InterPro" id="IPR001190">
    <property type="entry name" value="SRCR"/>
</dbReference>
<dbReference type="Gramene" id="Mp1g01510.1">
    <property type="protein sequence ID" value="Mp1g01510.1.cds1"/>
    <property type="gene ID" value="Mp1g01510"/>
</dbReference>
<gene>
    <name evidence="4" type="ORF">MARPO_0029s0096</name>
</gene>
<dbReference type="PROSITE" id="PS50287">
    <property type="entry name" value="SRCR_2"/>
    <property type="match status" value="1"/>
</dbReference>
<reference evidence="5" key="1">
    <citation type="journal article" date="2017" name="Cell">
        <title>Insights into land plant evolution garnered from the Marchantia polymorpha genome.</title>
        <authorList>
            <person name="Bowman J.L."/>
            <person name="Kohchi T."/>
            <person name="Yamato K.T."/>
            <person name="Jenkins J."/>
            <person name="Shu S."/>
            <person name="Ishizaki K."/>
            <person name="Yamaoka S."/>
            <person name="Nishihama R."/>
            <person name="Nakamura Y."/>
            <person name="Berger F."/>
            <person name="Adam C."/>
            <person name="Aki S.S."/>
            <person name="Althoff F."/>
            <person name="Araki T."/>
            <person name="Arteaga-Vazquez M.A."/>
            <person name="Balasubrmanian S."/>
            <person name="Barry K."/>
            <person name="Bauer D."/>
            <person name="Boehm C.R."/>
            <person name="Briginshaw L."/>
            <person name="Caballero-Perez J."/>
            <person name="Catarino B."/>
            <person name="Chen F."/>
            <person name="Chiyoda S."/>
            <person name="Chovatia M."/>
            <person name="Davies K.M."/>
            <person name="Delmans M."/>
            <person name="Demura T."/>
            <person name="Dierschke T."/>
            <person name="Dolan L."/>
            <person name="Dorantes-Acosta A.E."/>
            <person name="Eklund D.M."/>
            <person name="Florent S.N."/>
            <person name="Flores-Sandoval E."/>
            <person name="Fujiyama A."/>
            <person name="Fukuzawa H."/>
            <person name="Galik B."/>
            <person name="Grimanelli D."/>
            <person name="Grimwood J."/>
            <person name="Grossniklaus U."/>
            <person name="Hamada T."/>
            <person name="Haseloff J."/>
            <person name="Hetherington A.J."/>
            <person name="Higo A."/>
            <person name="Hirakawa Y."/>
            <person name="Hundley H.N."/>
            <person name="Ikeda Y."/>
            <person name="Inoue K."/>
            <person name="Inoue S.I."/>
            <person name="Ishida S."/>
            <person name="Jia Q."/>
            <person name="Kakita M."/>
            <person name="Kanazawa T."/>
            <person name="Kawai Y."/>
            <person name="Kawashima T."/>
            <person name="Kennedy M."/>
            <person name="Kinose K."/>
            <person name="Kinoshita T."/>
            <person name="Kohara Y."/>
            <person name="Koide E."/>
            <person name="Komatsu K."/>
            <person name="Kopischke S."/>
            <person name="Kubo M."/>
            <person name="Kyozuka J."/>
            <person name="Lagercrantz U."/>
            <person name="Lin S.S."/>
            <person name="Lindquist E."/>
            <person name="Lipzen A.M."/>
            <person name="Lu C.W."/>
            <person name="De Luna E."/>
            <person name="Martienssen R.A."/>
            <person name="Minamino N."/>
            <person name="Mizutani M."/>
            <person name="Mizutani M."/>
            <person name="Mochizuki N."/>
            <person name="Monte I."/>
            <person name="Mosher R."/>
            <person name="Nagasaki H."/>
            <person name="Nakagami H."/>
            <person name="Naramoto S."/>
            <person name="Nishitani K."/>
            <person name="Ohtani M."/>
            <person name="Okamoto T."/>
            <person name="Okumura M."/>
            <person name="Phillips J."/>
            <person name="Pollak B."/>
            <person name="Reinders A."/>
            <person name="Rovekamp M."/>
            <person name="Sano R."/>
            <person name="Sawa S."/>
            <person name="Schmid M.W."/>
            <person name="Shirakawa M."/>
            <person name="Solano R."/>
            <person name="Spunde A."/>
            <person name="Suetsugu N."/>
            <person name="Sugano S."/>
            <person name="Sugiyama A."/>
            <person name="Sun R."/>
            <person name="Suzuki Y."/>
            <person name="Takenaka M."/>
            <person name="Takezawa D."/>
            <person name="Tomogane H."/>
            <person name="Tsuzuki M."/>
            <person name="Ueda T."/>
            <person name="Umeda M."/>
            <person name="Ward J.M."/>
            <person name="Watanabe Y."/>
            <person name="Yazaki K."/>
            <person name="Yokoyama R."/>
            <person name="Yoshitake Y."/>
            <person name="Yotsui I."/>
            <person name="Zachgo S."/>
            <person name="Schmutz J."/>
        </authorList>
    </citation>
    <scope>NUCLEOTIDE SEQUENCE [LARGE SCALE GENOMIC DNA]</scope>
    <source>
        <strain evidence="5">Tak-1</strain>
    </source>
</reference>
<organism evidence="4 5">
    <name type="scientific">Marchantia polymorpha</name>
    <name type="common">Common liverwort</name>
    <name type="synonym">Marchantia aquatica</name>
    <dbReference type="NCBI Taxonomy" id="3197"/>
    <lineage>
        <taxon>Eukaryota</taxon>
        <taxon>Viridiplantae</taxon>
        <taxon>Streptophyta</taxon>
        <taxon>Embryophyta</taxon>
        <taxon>Marchantiophyta</taxon>
        <taxon>Marchantiopsida</taxon>
        <taxon>Marchantiidae</taxon>
        <taxon>Marchantiales</taxon>
        <taxon>Marchantiaceae</taxon>
        <taxon>Marchantia</taxon>
    </lineage>
</organism>
<keyword evidence="2" id="KW-1133">Transmembrane helix</keyword>
<protein>
    <recommendedName>
        <fullName evidence="3">SRCR domain-containing protein</fullName>
    </recommendedName>
</protein>
<feature type="transmembrane region" description="Helical" evidence="2">
    <location>
        <begin position="128"/>
        <end position="148"/>
    </location>
</feature>
<keyword evidence="2" id="KW-0472">Membrane</keyword>
<evidence type="ECO:0000256" key="1">
    <source>
        <dbReference type="SAM" id="MobiDB-lite"/>
    </source>
</evidence>
<evidence type="ECO:0000256" key="2">
    <source>
        <dbReference type="SAM" id="Phobius"/>
    </source>
</evidence>
<sequence length="159" mass="16795">MGACPRLEPGDASARGDVRRAGGRAGDGCPDGWMETSTPPAVCCSLGVGGAHYAPFDPGSKSTLSFNSILSCLPMPTLPSVQCPTTINNLPTVRVDCPLSHVLPCLASIGCHRHRSLLSSDSIRSGRFGFLCGSILFFFFSLGVYPLLSPRPERRALMA</sequence>
<name>A0A2R6X8Y1_MARPO</name>
<dbReference type="GO" id="GO:0016020">
    <property type="term" value="C:membrane"/>
    <property type="evidence" value="ECO:0007669"/>
    <property type="project" value="InterPro"/>
</dbReference>
<feature type="region of interest" description="Disordered" evidence="1">
    <location>
        <begin position="1"/>
        <end position="31"/>
    </location>
</feature>
<proteinExistence type="predicted"/>
<evidence type="ECO:0000313" key="4">
    <source>
        <dbReference type="EMBL" id="PTQ42570.1"/>
    </source>
</evidence>
<dbReference type="Proteomes" id="UP000244005">
    <property type="component" value="Unassembled WGS sequence"/>
</dbReference>
<keyword evidence="2" id="KW-0812">Transmembrane</keyword>